<evidence type="ECO:0000256" key="3">
    <source>
        <dbReference type="ARBA" id="ARBA00022475"/>
    </source>
</evidence>
<dbReference type="InterPro" id="IPR023090">
    <property type="entry name" value="UPF0702_alpha/beta_dom_sf"/>
</dbReference>
<keyword evidence="4 7" id="KW-0812">Transmembrane</keyword>
<reference evidence="10" key="1">
    <citation type="journal article" date="2019" name="Int. J. Syst. Evol. Microbiol.">
        <title>The Global Catalogue of Microorganisms (GCM) 10K type strain sequencing project: providing services to taxonomists for standard genome sequencing and annotation.</title>
        <authorList>
            <consortium name="The Broad Institute Genomics Platform"/>
            <consortium name="The Broad Institute Genome Sequencing Center for Infectious Disease"/>
            <person name="Wu L."/>
            <person name="Ma J."/>
        </authorList>
    </citation>
    <scope>NUCLEOTIDE SEQUENCE [LARGE SCALE GENOMIC DNA]</scope>
    <source>
        <strain evidence="10">CCM 8691</strain>
    </source>
</reference>
<dbReference type="PANTHER" id="PTHR34582">
    <property type="entry name" value="UPF0702 TRANSMEMBRANE PROTEIN YCAP"/>
    <property type="match status" value="1"/>
</dbReference>
<dbReference type="PANTHER" id="PTHR34582:SF6">
    <property type="entry name" value="UPF0702 TRANSMEMBRANE PROTEIN YCAP"/>
    <property type="match status" value="1"/>
</dbReference>
<evidence type="ECO:0000313" key="9">
    <source>
        <dbReference type="EMBL" id="MFC4213040.1"/>
    </source>
</evidence>
<gene>
    <name evidence="9" type="ORF">ACFOWA_17725</name>
</gene>
<feature type="transmembrane region" description="Helical" evidence="7">
    <location>
        <begin position="15"/>
        <end position="38"/>
    </location>
</feature>
<feature type="domain" description="YetF C-terminal" evidence="8">
    <location>
        <begin position="98"/>
        <end position="172"/>
    </location>
</feature>
<evidence type="ECO:0000259" key="8">
    <source>
        <dbReference type="Pfam" id="PF04239"/>
    </source>
</evidence>
<dbReference type="Gene3D" id="3.30.240.20">
    <property type="entry name" value="bsu07140 like domains"/>
    <property type="match status" value="1"/>
</dbReference>
<comment type="subcellular location">
    <subcellularLocation>
        <location evidence="1">Cell membrane</location>
        <topology evidence="1">Multi-pass membrane protein</topology>
    </subcellularLocation>
</comment>
<name>A0ABV8PEH8_9SPHI</name>
<comment type="caution">
    <text evidence="9">The sequence shown here is derived from an EMBL/GenBank/DDBJ whole genome shotgun (WGS) entry which is preliminary data.</text>
</comment>
<keyword evidence="10" id="KW-1185">Reference proteome</keyword>
<evidence type="ECO:0000256" key="7">
    <source>
        <dbReference type="SAM" id="Phobius"/>
    </source>
</evidence>
<dbReference type="Proteomes" id="UP001595789">
    <property type="component" value="Unassembled WGS sequence"/>
</dbReference>
<evidence type="ECO:0000256" key="2">
    <source>
        <dbReference type="ARBA" id="ARBA00006448"/>
    </source>
</evidence>
<accession>A0ABV8PEH8</accession>
<dbReference type="Pfam" id="PF04239">
    <property type="entry name" value="DUF421"/>
    <property type="match status" value="1"/>
</dbReference>
<dbReference type="EMBL" id="JBHSBW010000013">
    <property type="protein sequence ID" value="MFC4213040.1"/>
    <property type="molecule type" value="Genomic_DNA"/>
</dbReference>
<proteinExistence type="inferred from homology"/>
<evidence type="ECO:0000256" key="6">
    <source>
        <dbReference type="ARBA" id="ARBA00023136"/>
    </source>
</evidence>
<comment type="similarity">
    <text evidence="2">Belongs to the UPF0702 family.</text>
</comment>
<keyword evidence="3" id="KW-1003">Cell membrane</keyword>
<keyword evidence="5 7" id="KW-1133">Transmembrane helix</keyword>
<evidence type="ECO:0000256" key="5">
    <source>
        <dbReference type="ARBA" id="ARBA00022989"/>
    </source>
</evidence>
<dbReference type="RefSeq" id="WP_378987712.1">
    <property type="nucleotide sequence ID" value="NZ_JBHSBW010000013.1"/>
</dbReference>
<evidence type="ECO:0000256" key="4">
    <source>
        <dbReference type="ARBA" id="ARBA00022692"/>
    </source>
</evidence>
<organism evidence="9 10">
    <name type="scientific">Pedobacter lithocola</name>
    <dbReference type="NCBI Taxonomy" id="1908239"/>
    <lineage>
        <taxon>Bacteria</taxon>
        <taxon>Pseudomonadati</taxon>
        <taxon>Bacteroidota</taxon>
        <taxon>Sphingobacteriia</taxon>
        <taxon>Sphingobacteriales</taxon>
        <taxon>Sphingobacteriaceae</taxon>
        <taxon>Pedobacter</taxon>
    </lineage>
</organism>
<feature type="transmembrane region" description="Helical" evidence="7">
    <location>
        <begin position="75"/>
        <end position="96"/>
    </location>
</feature>
<dbReference type="InterPro" id="IPR007353">
    <property type="entry name" value="DUF421"/>
</dbReference>
<keyword evidence="6 7" id="KW-0472">Membrane</keyword>
<evidence type="ECO:0000256" key="1">
    <source>
        <dbReference type="ARBA" id="ARBA00004651"/>
    </source>
</evidence>
<protein>
    <submittedName>
        <fullName evidence="9">DUF421 domain-containing protein</fullName>
    </submittedName>
</protein>
<evidence type="ECO:0000313" key="10">
    <source>
        <dbReference type="Proteomes" id="UP001595789"/>
    </source>
</evidence>
<feature type="transmembrane region" description="Helical" evidence="7">
    <location>
        <begin position="50"/>
        <end position="69"/>
    </location>
</feature>
<sequence>MEGIFDWSRILYNDLPLAFLLEVVMRSVVMFLVILLTLRASGKRGVKQLSVFELVLIIGLGSAAGDPMFYEDVAILPAITVFLVIILMYMGITRLTDRFSWFERIMEGKPVYVIQSGKILLNGLNSTGLSQEEVFAELRVLNVEHLGQVRSVLVETSGNLSVLFFEDEMVRPGLPIYHDQQKISNDEKHCCCSKCGEINLSSNNITQCPSCQGEEWFKALTTKRIR</sequence>